<dbReference type="InterPro" id="IPR007235">
    <property type="entry name" value="Glyco_trans_28_C"/>
</dbReference>
<dbReference type="CDD" id="cd03785">
    <property type="entry name" value="GT28_MurG"/>
    <property type="match status" value="1"/>
</dbReference>
<proteinExistence type="inferred from homology"/>
<keyword evidence="2 10" id="KW-0132">Cell division</keyword>
<feature type="domain" description="Glycosyltransferase family 28 N-terminal" evidence="11">
    <location>
        <begin position="9"/>
        <end position="140"/>
    </location>
</feature>
<comment type="catalytic activity">
    <reaction evidence="10">
        <text>di-trans,octa-cis-undecaprenyl diphospho-N-acetyl-alpha-D-muramoyl-L-alanyl-D-glutamyl-meso-2,6-diaminopimeloyl-D-alanyl-D-alanine + UDP-N-acetyl-alpha-D-glucosamine = di-trans,octa-cis-undecaprenyl diphospho-[N-acetyl-alpha-D-glucosaminyl-(1-&gt;4)]-N-acetyl-alpha-D-muramoyl-L-alanyl-D-glutamyl-meso-2,6-diaminopimeloyl-D-alanyl-D-alanine + UDP + H(+)</text>
        <dbReference type="Rhea" id="RHEA:31227"/>
        <dbReference type="ChEBI" id="CHEBI:15378"/>
        <dbReference type="ChEBI" id="CHEBI:57705"/>
        <dbReference type="ChEBI" id="CHEBI:58223"/>
        <dbReference type="ChEBI" id="CHEBI:61387"/>
        <dbReference type="ChEBI" id="CHEBI:61388"/>
        <dbReference type="EC" id="2.4.1.227"/>
    </reaction>
</comment>
<evidence type="ECO:0000259" key="11">
    <source>
        <dbReference type="Pfam" id="PF03033"/>
    </source>
</evidence>
<keyword evidence="14" id="KW-1185">Reference proteome</keyword>
<organism evidence="13 14">
    <name type="scientific">Corynebacterium guangdongense</name>
    <dbReference type="NCBI Taxonomy" id="1783348"/>
    <lineage>
        <taxon>Bacteria</taxon>
        <taxon>Bacillati</taxon>
        <taxon>Actinomycetota</taxon>
        <taxon>Actinomycetes</taxon>
        <taxon>Mycobacteriales</taxon>
        <taxon>Corynebacteriaceae</taxon>
        <taxon>Corynebacterium</taxon>
    </lineage>
</organism>
<dbReference type="EMBL" id="JAVDXZ010000001">
    <property type="protein sequence ID" value="MDR7329738.1"/>
    <property type="molecule type" value="Genomic_DNA"/>
</dbReference>
<feature type="binding site" evidence="10">
    <location>
        <position position="129"/>
    </location>
    <ligand>
        <name>UDP-N-acetyl-alpha-D-glucosamine</name>
        <dbReference type="ChEBI" id="CHEBI:57705"/>
    </ligand>
</feature>
<comment type="pathway">
    <text evidence="10">Cell wall biogenesis; peptidoglycan biosynthesis.</text>
</comment>
<dbReference type="Pfam" id="PF04101">
    <property type="entry name" value="Glyco_tran_28_C"/>
    <property type="match status" value="1"/>
</dbReference>
<dbReference type="GO" id="GO:0016757">
    <property type="term" value="F:glycosyltransferase activity"/>
    <property type="evidence" value="ECO:0007669"/>
    <property type="project" value="UniProtKB-KW"/>
</dbReference>
<feature type="binding site" evidence="10">
    <location>
        <position position="165"/>
    </location>
    <ligand>
        <name>UDP-N-acetyl-alpha-D-glucosamine</name>
        <dbReference type="ChEBI" id="CHEBI:57705"/>
    </ligand>
</feature>
<keyword evidence="8 10" id="KW-0131">Cell cycle</keyword>
<feature type="binding site" evidence="10">
    <location>
        <position position="199"/>
    </location>
    <ligand>
        <name>UDP-N-acetyl-alpha-D-glucosamine</name>
        <dbReference type="ChEBI" id="CHEBI:57705"/>
    </ligand>
</feature>
<dbReference type="EC" id="2.4.1.227" evidence="10"/>
<evidence type="ECO:0000256" key="10">
    <source>
        <dbReference type="HAMAP-Rule" id="MF_00033"/>
    </source>
</evidence>
<feature type="domain" description="Glycosyl transferase family 28 C-terminal" evidence="12">
    <location>
        <begin position="192"/>
        <end position="345"/>
    </location>
</feature>
<evidence type="ECO:0000256" key="6">
    <source>
        <dbReference type="ARBA" id="ARBA00022984"/>
    </source>
</evidence>
<evidence type="ECO:0000256" key="9">
    <source>
        <dbReference type="ARBA" id="ARBA00023316"/>
    </source>
</evidence>
<comment type="similarity">
    <text evidence="10">Belongs to the glycosyltransferase 28 family. MurG subfamily.</text>
</comment>
<dbReference type="PANTHER" id="PTHR21015:SF22">
    <property type="entry name" value="GLYCOSYLTRANSFERASE"/>
    <property type="match status" value="1"/>
</dbReference>
<dbReference type="SUPFAM" id="SSF53756">
    <property type="entry name" value="UDP-Glycosyltransferase/glycogen phosphorylase"/>
    <property type="match status" value="1"/>
</dbReference>
<feature type="binding site" evidence="10">
    <location>
        <position position="290"/>
    </location>
    <ligand>
        <name>UDP-N-acetyl-alpha-D-glucosamine</name>
        <dbReference type="ChEBI" id="CHEBI:57705"/>
    </ligand>
</feature>
<keyword evidence="1 10" id="KW-1003">Cell membrane</keyword>
<evidence type="ECO:0000256" key="5">
    <source>
        <dbReference type="ARBA" id="ARBA00022960"/>
    </source>
</evidence>
<evidence type="ECO:0000256" key="1">
    <source>
        <dbReference type="ARBA" id="ARBA00022475"/>
    </source>
</evidence>
<reference evidence="13" key="1">
    <citation type="submission" date="2023-07" db="EMBL/GenBank/DDBJ databases">
        <title>Sequencing the genomes of 1000 actinobacteria strains.</title>
        <authorList>
            <person name="Klenk H.-P."/>
        </authorList>
    </citation>
    <scope>NUCLEOTIDE SEQUENCE</scope>
    <source>
        <strain evidence="13">DSM 107476</strain>
    </source>
</reference>
<gene>
    <name evidence="10" type="primary">murG</name>
    <name evidence="13" type="ORF">J2S39_001414</name>
</gene>
<dbReference type="Gene3D" id="3.40.50.2000">
    <property type="entry name" value="Glycogen Phosphorylase B"/>
    <property type="match status" value="2"/>
</dbReference>
<keyword evidence="6 10" id="KW-0573">Peptidoglycan synthesis</keyword>
<dbReference type="RefSeq" id="WP_290194785.1">
    <property type="nucleotide sequence ID" value="NZ_CP047654.1"/>
</dbReference>
<dbReference type="InterPro" id="IPR006009">
    <property type="entry name" value="GlcNAc_MurG"/>
</dbReference>
<dbReference type="HAMAP" id="MF_00033">
    <property type="entry name" value="MurG"/>
    <property type="match status" value="1"/>
</dbReference>
<dbReference type="InterPro" id="IPR004276">
    <property type="entry name" value="GlycoTrans_28_N"/>
</dbReference>
<accession>A0ABU1ZXS8</accession>
<keyword evidence="5 10" id="KW-0133">Cell shape</keyword>
<evidence type="ECO:0000313" key="14">
    <source>
        <dbReference type="Proteomes" id="UP001180840"/>
    </source>
</evidence>
<sequence length="376" mass="39000">MSRSTHPTVILAGGGTAGHVEPALAIGEALVSNHGARVEAFGTTRGLETSLVPARGFQLHLITPVPVPRRISLDLLKLPFRLVKSVGQARRVLKQTAADAVVGTGGYVSAPAYLAARTLGLPFYVVESNALAGVSNKLGVRLGGVGFNAVAGSGMPGEVVGIPVRPGLGEDPDGQHATRARNIWNLAPDRPTILVTGGSQGAQSINDAIVAARERLVAEGFQILHAYGKKNEAPAELEHYVGVPYIEDMAAALAVADMAICRAGAMTVAEVTAARLPALYVPLPHGNGEQARNADEVVAASAARRIRDEELTADLIVETVRDILGDGGAAAQMRKAFAGTSAGTVAEDLAARIVADIENDTMTDNTTTPHTTTTKE</sequence>
<dbReference type="Proteomes" id="UP001180840">
    <property type="component" value="Unassembled WGS sequence"/>
</dbReference>
<feature type="binding site" evidence="10">
    <location>
        <position position="246"/>
    </location>
    <ligand>
        <name>UDP-N-acetyl-alpha-D-glucosamine</name>
        <dbReference type="ChEBI" id="CHEBI:57705"/>
    </ligand>
</feature>
<keyword evidence="7 10" id="KW-0472">Membrane</keyword>
<comment type="function">
    <text evidence="10">Cell wall formation. Catalyzes the transfer of a GlcNAc subunit on undecaprenyl-pyrophosphoryl-MurNAc-pentapeptide (lipid intermediate I) to form undecaprenyl-pyrophosphoryl-MurNAc-(pentapeptide)GlcNAc (lipid intermediate II).</text>
</comment>
<evidence type="ECO:0000256" key="2">
    <source>
        <dbReference type="ARBA" id="ARBA00022618"/>
    </source>
</evidence>
<comment type="subcellular location">
    <subcellularLocation>
        <location evidence="10">Cell membrane</location>
        <topology evidence="10">Peripheral membrane protein</topology>
        <orientation evidence="10">Cytoplasmic side</orientation>
    </subcellularLocation>
</comment>
<comment type="caution">
    <text evidence="13">The sequence shown here is derived from an EMBL/GenBank/DDBJ whole genome shotgun (WGS) entry which is preliminary data.</text>
</comment>
<evidence type="ECO:0000313" key="13">
    <source>
        <dbReference type="EMBL" id="MDR7329738.1"/>
    </source>
</evidence>
<dbReference type="PANTHER" id="PTHR21015">
    <property type="entry name" value="UDP-N-ACETYLGLUCOSAMINE--N-ACETYLMURAMYL-(PENTAPEPTIDE) PYROPHOSPHORYL-UNDECAPRENOL N-ACETYLGLUCOSAMINE TRANSFERASE 1"/>
    <property type="match status" value="1"/>
</dbReference>
<keyword evidence="9 10" id="KW-0961">Cell wall biogenesis/degradation</keyword>
<evidence type="ECO:0000256" key="8">
    <source>
        <dbReference type="ARBA" id="ARBA00023306"/>
    </source>
</evidence>
<comment type="caution">
    <text evidence="10">Lacks conserved residue(s) required for the propagation of feature annotation.</text>
</comment>
<dbReference type="Pfam" id="PF03033">
    <property type="entry name" value="Glyco_transf_28"/>
    <property type="match status" value="1"/>
</dbReference>
<evidence type="ECO:0000259" key="12">
    <source>
        <dbReference type="Pfam" id="PF04101"/>
    </source>
</evidence>
<feature type="binding site" evidence="10">
    <location>
        <begin position="16"/>
        <end position="18"/>
    </location>
    <ligand>
        <name>UDP-N-acetyl-alpha-D-glucosamine</name>
        <dbReference type="ChEBI" id="CHEBI:57705"/>
    </ligand>
</feature>
<name>A0ABU1ZXS8_9CORY</name>
<evidence type="ECO:0000256" key="3">
    <source>
        <dbReference type="ARBA" id="ARBA00022676"/>
    </source>
</evidence>
<protein>
    <recommendedName>
        <fullName evidence="10">UDP-N-acetylglucosamine--N-acetylmuramyl-(pentapeptide) pyrophosphoryl-undecaprenol N-acetylglucosamine transferase</fullName>
        <ecNumber evidence="10">2.4.1.227</ecNumber>
    </recommendedName>
    <alternativeName>
        <fullName evidence="10">Undecaprenyl-PP-MurNAc-pentapeptide-UDPGlcNAc GlcNAc transferase</fullName>
    </alternativeName>
</protein>
<keyword evidence="3 10" id="KW-0328">Glycosyltransferase</keyword>
<evidence type="ECO:0000256" key="7">
    <source>
        <dbReference type="ARBA" id="ARBA00023136"/>
    </source>
</evidence>
<evidence type="ECO:0000256" key="4">
    <source>
        <dbReference type="ARBA" id="ARBA00022679"/>
    </source>
</evidence>
<keyword evidence="4 10" id="KW-0808">Transferase</keyword>